<dbReference type="Pfam" id="PF26366">
    <property type="entry name" value="DUF8094"/>
    <property type="match status" value="1"/>
</dbReference>
<evidence type="ECO:0000259" key="1">
    <source>
        <dbReference type="Pfam" id="PF26366"/>
    </source>
</evidence>
<dbReference type="AlphaFoldDB" id="A0A8A4ZJM1"/>
<accession>A0A8A4ZJM1</accession>
<gene>
    <name evidence="2" type="ORF">J4E96_15490</name>
</gene>
<evidence type="ECO:0000313" key="2">
    <source>
        <dbReference type="EMBL" id="QTE31561.1"/>
    </source>
</evidence>
<reference evidence="2" key="1">
    <citation type="submission" date="2021-03" db="EMBL/GenBank/DDBJ databases">
        <title>Pengzhenrongella sicca gen. nov., sp. nov., a new member of suborder Micrococcineae isolated from High-Arctic tundra soil.</title>
        <authorList>
            <person name="Peng F."/>
        </authorList>
    </citation>
    <scope>NUCLEOTIDE SEQUENCE</scope>
    <source>
        <strain evidence="2">LRZ-2</strain>
    </source>
</reference>
<name>A0A8A4ZJM1_9MICO</name>
<keyword evidence="3" id="KW-1185">Reference proteome</keyword>
<proteinExistence type="predicted"/>
<evidence type="ECO:0000313" key="3">
    <source>
        <dbReference type="Proteomes" id="UP000663937"/>
    </source>
</evidence>
<organism evidence="2 3">
    <name type="scientific">Pengzhenrongella sicca</name>
    <dbReference type="NCBI Taxonomy" id="2819238"/>
    <lineage>
        <taxon>Bacteria</taxon>
        <taxon>Bacillati</taxon>
        <taxon>Actinomycetota</taxon>
        <taxon>Actinomycetes</taxon>
        <taxon>Micrococcales</taxon>
        <taxon>Pengzhenrongella</taxon>
    </lineage>
</organism>
<dbReference type="KEGG" id="psic:J4E96_15490"/>
<protein>
    <recommendedName>
        <fullName evidence="1">DUF8094 domain-containing protein</fullName>
    </recommendedName>
</protein>
<dbReference type="EMBL" id="CP071868">
    <property type="protein sequence ID" value="QTE31561.1"/>
    <property type="molecule type" value="Genomic_DNA"/>
</dbReference>
<feature type="domain" description="DUF8094" evidence="1">
    <location>
        <begin position="24"/>
        <end position="316"/>
    </location>
</feature>
<sequence length="320" mass="32049">MLLAGCAADLPQPIPGATPAVPPPVLTIGQADGVLDAIGSAVTTSDAALSAVGLEARVSGPALASRTAEYAASTATAGAKGLTALQFDAQTLIVPTTQGWPRTQFVISEQPDDLTSPRLLVLQQASARSGYTLWGWARLLPGVEMPATATPEVGSTAVPLDSAELVVSPTDTVAHYADVLLNGDASAFVSQFVAPDSYRAGIAGGRAPFAAIASQTAGTFTETYAPVADQTFALSTADGGALVVAAMTTTSALTFSDASVVLPPELAAVSGGALAAGAELRNALNVTYADVVAFYVPPAASAAQIQVLGAEHIRTSVTGS</sequence>
<dbReference type="InterPro" id="IPR058407">
    <property type="entry name" value="DUF8094"/>
</dbReference>
<dbReference type="Proteomes" id="UP000663937">
    <property type="component" value="Chromosome"/>
</dbReference>